<comment type="similarity">
    <text evidence="2">Belongs to the bacteroidetes fimbrillin superfamily. FimB/Mfa2 family.</text>
</comment>
<keyword evidence="3" id="KW-0732">Signal</keyword>
<comment type="subcellular location">
    <subcellularLocation>
        <location evidence="1">Cell outer membrane</location>
    </subcellularLocation>
</comment>
<dbReference type="Pfam" id="PF08842">
    <property type="entry name" value="Mfa2"/>
    <property type="match status" value="1"/>
</dbReference>
<evidence type="ECO:0000256" key="4">
    <source>
        <dbReference type="ARBA" id="ARBA00023136"/>
    </source>
</evidence>
<dbReference type="GO" id="GO:0009279">
    <property type="term" value="C:cell outer membrane"/>
    <property type="evidence" value="ECO:0007669"/>
    <property type="project" value="UniProtKB-SubCell"/>
</dbReference>
<dbReference type="Proteomes" id="UP000823769">
    <property type="component" value="Unassembled WGS sequence"/>
</dbReference>
<organism evidence="8 9">
    <name type="scientific">Candidatus Cryptobacteroides avistercoris</name>
    <dbReference type="NCBI Taxonomy" id="2840758"/>
    <lineage>
        <taxon>Bacteria</taxon>
        <taxon>Pseudomonadati</taxon>
        <taxon>Bacteroidota</taxon>
        <taxon>Bacteroidia</taxon>
        <taxon>Bacteroidales</taxon>
        <taxon>Candidatus Cryptobacteroides</taxon>
    </lineage>
</organism>
<dbReference type="EMBL" id="JADILW010000010">
    <property type="protein sequence ID" value="MBO8479621.1"/>
    <property type="molecule type" value="Genomic_DNA"/>
</dbReference>
<sequence>MLTFGLALSSCIREDLSECFSDNLLEMSYKGDGTEEIFPDKICRVDMYVFDSEGNCVSSAMLPQEQVDSRVAQLPPLDPGTYHIVCLGNAHSTVVDRISSGDYGQIVFMDEDYMNGEVVSGNDSLYFAAIDYEVVSGEDQRRIVEFESSHYDLSVEVAGVPDPNSKAAGAPSIMVCGVSPQTTFENVACGEPENYVLEATHDVSRQYLSATANIMRHTDHSAVDVRVVAASGETLAEINLADFLADNPEVDCTRQEVLIPIYIEFKSGEVLVRLPEWYVQEVKPEF</sequence>
<dbReference type="AlphaFoldDB" id="A0A9D9IX07"/>
<proteinExistence type="inferred from homology"/>
<accession>A0A9D9IX07</accession>
<evidence type="ECO:0000256" key="6">
    <source>
        <dbReference type="ARBA" id="ARBA00023237"/>
    </source>
</evidence>
<dbReference type="Gene3D" id="2.60.40.2100">
    <property type="match status" value="1"/>
</dbReference>
<evidence type="ECO:0000313" key="9">
    <source>
        <dbReference type="Proteomes" id="UP000823769"/>
    </source>
</evidence>
<name>A0A9D9IX07_9BACT</name>
<keyword evidence="7" id="KW-0449">Lipoprotein</keyword>
<reference evidence="8" key="1">
    <citation type="submission" date="2020-10" db="EMBL/GenBank/DDBJ databases">
        <authorList>
            <person name="Gilroy R."/>
        </authorList>
    </citation>
    <scope>NUCLEOTIDE SEQUENCE</scope>
    <source>
        <strain evidence="8">B3-1481</strain>
    </source>
</reference>
<gene>
    <name evidence="8" type="ORF">IAB76_00710</name>
</gene>
<keyword evidence="6" id="KW-0998">Cell outer membrane</keyword>
<dbReference type="InterPro" id="IPR014941">
    <property type="entry name" value="FimB/Mfa2/Mfa3"/>
</dbReference>
<evidence type="ECO:0000256" key="7">
    <source>
        <dbReference type="ARBA" id="ARBA00023288"/>
    </source>
</evidence>
<evidence type="ECO:0000313" key="8">
    <source>
        <dbReference type="EMBL" id="MBO8479621.1"/>
    </source>
</evidence>
<keyword evidence="4" id="KW-0472">Membrane</keyword>
<protein>
    <submittedName>
        <fullName evidence="8">FimB/Mfa2 family fimbrial subunit</fullName>
    </submittedName>
</protein>
<evidence type="ECO:0000256" key="3">
    <source>
        <dbReference type="ARBA" id="ARBA00022729"/>
    </source>
</evidence>
<evidence type="ECO:0000256" key="1">
    <source>
        <dbReference type="ARBA" id="ARBA00004442"/>
    </source>
</evidence>
<reference evidence="8" key="2">
    <citation type="journal article" date="2021" name="PeerJ">
        <title>Extensive microbial diversity within the chicken gut microbiome revealed by metagenomics and culture.</title>
        <authorList>
            <person name="Gilroy R."/>
            <person name="Ravi A."/>
            <person name="Getino M."/>
            <person name="Pursley I."/>
            <person name="Horton D.L."/>
            <person name="Alikhan N.F."/>
            <person name="Baker D."/>
            <person name="Gharbi K."/>
            <person name="Hall N."/>
            <person name="Watson M."/>
            <person name="Adriaenssens E.M."/>
            <person name="Foster-Nyarko E."/>
            <person name="Jarju S."/>
            <person name="Secka A."/>
            <person name="Antonio M."/>
            <person name="Oren A."/>
            <person name="Chaudhuri R.R."/>
            <person name="La Ragione R."/>
            <person name="Hildebrand F."/>
            <person name="Pallen M.J."/>
        </authorList>
    </citation>
    <scope>NUCLEOTIDE SEQUENCE</scope>
    <source>
        <strain evidence="8">B3-1481</strain>
    </source>
</reference>
<keyword evidence="5" id="KW-0564">Palmitate</keyword>
<evidence type="ECO:0000256" key="2">
    <source>
        <dbReference type="ARBA" id="ARBA00007248"/>
    </source>
</evidence>
<comment type="caution">
    <text evidence="8">The sequence shown here is derived from an EMBL/GenBank/DDBJ whole genome shotgun (WGS) entry which is preliminary data.</text>
</comment>
<evidence type="ECO:0000256" key="5">
    <source>
        <dbReference type="ARBA" id="ARBA00023139"/>
    </source>
</evidence>